<dbReference type="GO" id="GO:0022625">
    <property type="term" value="C:cytosolic large ribosomal subunit"/>
    <property type="evidence" value="ECO:0007669"/>
    <property type="project" value="TreeGrafter"/>
</dbReference>
<reference evidence="8 9" key="2">
    <citation type="submission" date="2019-05" db="EMBL/GenBank/DDBJ databases">
        <title>Genome evolution of the obligate endosymbiont Buchnera aphidicola.</title>
        <authorList>
            <person name="Moran N.A."/>
        </authorList>
    </citation>
    <scope>NUCLEOTIDE SEQUENCE [LARGE SCALE GENOMIC DNA]</scope>
    <source>
        <strain evidence="8 9">Msa</strain>
    </source>
</reference>
<dbReference type="Proteomes" id="UP000298745">
    <property type="component" value="Chromosome"/>
</dbReference>
<comment type="subunit">
    <text evidence="7">Part of the 50S ribosomal subunit; part of the 5S rRNA/L5/L18/L25 subcomplex. Contacts the 5S and 23S rRNAs.</text>
</comment>
<keyword evidence="5 7" id="KW-0687">Ribonucleoprotein</keyword>
<reference evidence="8 9" key="1">
    <citation type="submission" date="2018-12" db="EMBL/GenBank/DDBJ databases">
        <authorList>
            <person name="Chong R.A."/>
        </authorList>
    </citation>
    <scope>NUCLEOTIDE SEQUENCE [LARGE SCALE GENOMIC DNA]</scope>
    <source>
        <strain evidence="8 9">Msa</strain>
    </source>
</reference>
<dbReference type="GO" id="GO:0008097">
    <property type="term" value="F:5S rRNA binding"/>
    <property type="evidence" value="ECO:0007669"/>
    <property type="project" value="TreeGrafter"/>
</dbReference>
<dbReference type="AlphaFoldDB" id="A0A4D6Y3B0"/>
<evidence type="ECO:0000256" key="1">
    <source>
        <dbReference type="ARBA" id="ARBA00007116"/>
    </source>
</evidence>
<evidence type="ECO:0000256" key="6">
    <source>
        <dbReference type="ARBA" id="ARBA00035197"/>
    </source>
</evidence>
<dbReference type="PANTHER" id="PTHR12899">
    <property type="entry name" value="39S RIBOSOMAL PROTEIN L18, MITOCHONDRIAL"/>
    <property type="match status" value="1"/>
</dbReference>
<keyword evidence="4 7" id="KW-0689">Ribosomal protein</keyword>
<dbReference type="InterPro" id="IPR004389">
    <property type="entry name" value="Ribosomal_uL18_bac-type"/>
</dbReference>
<dbReference type="EMBL" id="CP034864">
    <property type="protein sequence ID" value="QCI24012.1"/>
    <property type="molecule type" value="Genomic_DNA"/>
</dbReference>
<dbReference type="RefSeq" id="WP_158362946.1">
    <property type="nucleotide sequence ID" value="NZ_CP034864.1"/>
</dbReference>
<dbReference type="FunFam" id="3.30.420.100:FF:000001">
    <property type="entry name" value="50S ribosomal protein L18"/>
    <property type="match status" value="1"/>
</dbReference>
<dbReference type="InterPro" id="IPR057268">
    <property type="entry name" value="Ribosomal_L18"/>
</dbReference>
<gene>
    <name evidence="7" type="primary">rplR</name>
    <name evidence="8" type="ORF">D9V74_02415</name>
</gene>
<dbReference type="PANTHER" id="PTHR12899:SF3">
    <property type="entry name" value="LARGE RIBOSOMAL SUBUNIT PROTEIN UL18M"/>
    <property type="match status" value="1"/>
</dbReference>
<evidence type="ECO:0000256" key="5">
    <source>
        <dbReference type="ARBA" id="ARBA00023274"/>
    </source>
</evidence>
<dbReference type="NCBIfam" id="TIGR00060">
    <property type="entry name" value="L18_bact"/>
    <property type="match status" value="1"/>
</dbReference>
<dbReference type="CDD" id="cd00432">
    <property type="entry name" value="Ribosomal_L18_L5e"/>
    <property type="match status" value="1"/>
</dbReference>
<dbReference type="GO" id="GO:0003735">
    <property type="term" value="F:structural constituent of ribosome"/>
    <property type="evidence" value="ECO:0007669"/>
    <property type="project" value="InterPro"/>
</dbReference>
<name>A0A4D6Y3B0_9GAMM</name>
<dbReference type="Gene3D" id="3.30.420.100">
    <property type="match status" value="1"/>
</dbReference>
<evidence type="ECO:0000313" key="9">
    <source>
        <dbReference type="Proteomes" id="UP000298745"/>
    </source>
</evidence>
<evidence type="ECO:0000256" key="3">
    <source>
        <dbReference type="ARBA" id="ARBA00022884"/>
    </source>
</evidence>
<proteinExistence type="inferred from homology"/>
<accession>A0A4D6Y3B0</accession>
<keyword evidence="2 7" id="KW-0699">rRNA-binding</keyword>
<dbReference type="InterPro" id="IPR005484">
    <property type="entry name" value="Ribosomal_uL18_bac/plant/anim"/>
</dbReference>
<dbReference type="OrthoDB" id="9810939at2"/>
<comment type="function">
    <text evidence="7">This is one of the proteins that bind and probably mediate the attachment of the 5S RNA into the large ribosomal subunit, where it forms part of the central protuberance.</text>
</comment>
<evidence type="ECO:0000313" key="8">
    <source>
        <dbReference type="EMBL" id="QCI24012.1"/>
    </source>
</evidence>
<evidence type="ECO:0000256" key="4">
    <source>
        <dbReference type="ARBA" id="ARBA00022980"/>
    </source>
</evidence>
<dbReference type="GO" id="GO:0006412">
    <property type="term" value="P:translation"/>
    <property type="evidence" value="ECO:0007669"/>
    <property type="project" value="UniProtKB-UniRule"/>
</dbReference>
<sequence length="122" mass="13887">MILSNKTKIISRMRRSMKTRCKIKTLGAIRLVIHRTSRHMYAQIICSKQSKVLAYASTVEKKINTDLEYTGNKKAASVIGKIIAERAFVKGIYSVSFDRSGFKYHGRIKILAESAREMGLKF</sequence>
<comment type="similarity">
    <text evidence="1 7">Belongs to the universal ribosomal protein uL18 family.</text>
</comment>
<dbReference type="HAMAP" id="MF_01337_B">
    <property type="entry name" value="Ribosomal_uL18_B"/>
    <property type="match status" value="1"/>
</dbReference>
<keyword evidence="3 7" id="KW-0694">RNA-binding</keyword>
<evidence type="ECO:0000256" key="2">
    <source>
        <dbReference type="ARBA" id="ARBA00022730"/>
    </source>
</evidence>
<evidence type="ECO:0000256" key="7">
    <source>
        <dbReference type="HAMAP-Rule" id="MF_01337"/>
    </source>
</evidence>
<organism evidence="8 9">
    <name type="scientific">Buchnera aphidicola</name>
    <name type="common">Macrosiphoniella sanborni</name>
    <dbReference type="NCBI Taxonomy" id="1241865"/>
    <lineage>
        <taxon>Bacteria</taxon>
        <taxon>Pseudomonadati</taxon>
        <taxon>Pseudomonadota</taxon>
        <taxon>Gammaproteobacteria</taxon>
        <taxon>Enterobacterales</taxon>
        <taxon>Erwiniaceae</taxon>
        <taxon>Buchnera</taxon>
    </lineage>
</organism>
<dbReference type="Pfam" id="PF00861">
    <property type="entry name" value="Ribosomal_L18p"/>
    <property type="match status" value="1"/>
</dbReference>
<dbReference type="SUPFAM" id="SSF53137">
    <property type="entry name" value="Translational machinery components"/>
    <property type="match status" value="1"/>
</dbReference>
<protein>
    <recommendedName>
        <fullName evidence="6 7">Large ribosomal subunit protein uL18</fullName>
    </recommendedName>
</protein>